<feature type="compositionally biased region" description="Acidic residues" evidence="1">
    <location>
        <begin position="192"/>
        <end position="201"/>
    </location>
</feature>
<protein>
    <submittedName>
        <fullName evidence="2">Uncharacterized protein</fullName>
    </submittedName>
</protein>
<evidence type="ECO:0000313" key="2">
    <source>
        <dbReference type="EMBL" id="RUP44395.1"/>
    </source>
</evidence>
<feature type="region of interest" description="Disordered" evidence="1">
    <location>
        <begin position="42"/>
        <end position="63"/>
    </location>
</feature>
<feature type="region of interest" description="Disordered" evidence="1">
    <location>
        <begin position="1"/>
        <end position="30"/>
    </location>
</feature>
<name>A0A433D0N2_9FUNG</name>
<feature type="compositionally biased region" description="Acidic residues" evidence="1">
    <location>
        <begin position="210"/>
        <end position="222"/>
    </location>
</feature>
<evidence type="ECO:0000313" key="3">
    <source>
        <dbReference type="Proteomes" id="UP000268093"/>
    </source>
</evidence>
<keyword evidence="3" id="KW-1185">Reference proteome</keyword>
<organism evidence="2 3">
    <name type="scientific">Jimgerdemannia flammicorona</name>
    <dbReference type="NCBI Taxonomy" id="994334"/>
    <lineage>
        <taxon>Eukaryota</taxon>
        <taxon>Fungi</taxon>
        <taxon>Fungi incertae sedis</taxon>
        <taxon>Mucoromycota</taxon>
        <taxon>Mucoromycotina</taxon>
        <taxon>Endogonomycetes</taxon>
        <taxon>Endogonales</taxon>
        <taxon>Endogonaceae</taxon>
        <taxon>Jimgerdemannia</taxon>
    </lineage>
</organism>
<proteinExistence type="predicted"/>
<gene>
    <name evidence="2" type="ORF">BC936DRAFT_149534</name>
</gene>
<dbReference type="AlphaFoldDB" id="A0A433D0N2"/>
<sequence length="353" mass="40354">MSDLSDSDGTRYPDADANLDAGVGSDTFQRLQQPKVTIAYKGKSKRRLMADSPEEEGEDKTTSVKGGEIYRKYFTDFQPNPEHWSLADFDLWASTNIANSQVKAAHLAFYRHLNDILLLDTTTEDEFKNARRLINSKKEDVKTVRPLWKNSAVLAVVKRASEIVRAHSDLDKATEDRVRGLVFGRKNQRDDDNSEDVDDDNPFLVHDNGETEDGLDEEESGTLDESVPSATPKKRKPQSRAPFTPNKRTIGYQQVKLYNHQASLICAFKSTMQYLPEILGPQLAEQISKYTASILPSIWTPELVTYINRALQVVIHLYSYNGGTLRLPLRFYTKVRNNYRLQKEHLRSDRRRQ</sequence>
<evidence type="ECO:0000256" key="1">
    <source>
        <dbReference type="SAM" id="MobiDB-lite"/>
    </source>
</evidence>
<reference evidence="2 3" key="1">
    <citation type="journal article" date="2018" name="New Phytol.">
        <title>Phylogenomics of Endogonaceae and evolution of mycorrhizas within Mucoromycota.</title>
        <authorList>
            <person name="Chang Y."/>
            <person name="Desiro A."/>
            <person name="Na H."/>
            <person name="Sandor L."/>
            <person name="Lipzen A."/>
            <person name="Clum A."/>
            <person name="Barry K."/>
            <person name="Grigoriev I.V."/>
            <person name="Martin F.M."/>
            <person name="Stajich J.E."/>
            <person name="Smith M.E."/>
            <person name="Bonito G."/>
            <person name="Spatafora J.W."/>
        </authorList>
    </citation>
    <scope>NUCLEOTIDE SEQUENCE [LARGE SCALE GENOMIC DNA]</scope>
    <source>
        <strain evidence="2 3">GMNB39</strain>
    </source>
</reference>
<dbReference type="Proteomes" id="UP000268093">
    <property type="component" value="Unassembled WGS sequence"/>
</dbReference>
<dbReference type="OrthoDB" id="2320924at2759"/>
<accession>A0A433D0N2</accession>
<feature type="region of interest" description="Disordered" evidence="1">
    <location>
        <begin position="185"/>
        <end position="246"/>
    </location>
</feature>
<dbReference type="EMBL" id="RBNI01009001">
    <property type="protein sequence ID" value="RUP44395.1"/>
    <property type="molecule type" value="Genomic_DNA"/>
</dbReference>
<comment type="caution">
    <text evidence="2">The sequence shown here is derived from an EMBL/GenBank/DDBJ whole genome shotgun (WGS) entry which is preliminary data.</text>
</comment>